<reference evidence="1" key="1">
    <citation type="submission" date="2020-10" db="EMBL/GenBank/DDBJ databases">
        <title>Sequencing the genomes of 1000 actinobacteria strains.</title>
        <authorList>
            <person name="Klenk H.-P."/>
        </authorList>
    </citation>
    <scope>NUCLEOTIDE SEQUENCE</scope>
    <source>
        <strain evidence="1">DSM 45354</strain>
    </source>
</reference>
<dbReference type="Proteomes" id="UP000638648">
    <property type="component" value="Unassembled WGS sequence"/>
</dbReference>
<proteinExistence type="predicted"/>
<organism evidence="1 2">
    <name type="scientific">Actinopolymorpha pittospori</name>
    <dbReference type="NCBI Taxonomy" id="648752"/>
    <lineage>
        <taxon>Bacteria</taxon>
        <taxon>Bacillati</taxon>
        <taxon>Actinomycetota</taxon>
        <taxon>Actinomycetes</taxon>
        <taxon>Propionibacteriales</taxon>
        <taxon>Actinopolymorphaceae</taxon>
        <taxon>Actinopolymorpha</taxon>
    </lineage>
</organism>
<comment type="caution">
    <text evidence="1">The sequence shown here is derived from an EMBL/GenBank/DDBJ whole genome shotgun (WGS) entry which is preliminary data.</text>
</comment>
<name>A0A927RMC5_9ACTN</name>
<protein>
    <submittedName>
        <fullName evidence="1">Uncharacterized protein</fullName>
    </submittedName>
</protein>
<dbReference type="AlphaFoldDB" id="A0A927RMC5"/>
<evidence type="ECO:0000313" key="1">
    <source>
        <dbReference type="EMBL" id="MBE1610051.1"/>
    </source>
</evidence>
<evidence type="ECO:0000313" key="2">
    <source>
        <dbReference type="Proteomes" id="UP000638648"/>
    </source>
</evidence>
<accession>A0A927RMC5</accession>
<dbReference type="RefSeq" id="WP_192753481.1">
    <property type="nucleotide sequence ID" value="NZ_BAABJL010000254.1"/>
</dbReference>
<sequence length="151" mass="15755">MDATAAANPLLATTARVVRLTTERWADEDAAAELGDRPLVARALARAALARSSYKAHAEAGTTAATGGDVPSRVQSLLHPPVFHMRRGLAVLASLLMLVSAGSVTVERQGEHLFESAGAPSAQDRFGTPGTRLLSERAHIATNQPGKAGRP</sequence>
<dbReference type="EMBL" id="JADBEM010000001">
    <property type="protein sequence ID" value="MBE1610051.1"/>
    <property type="molecule type" value="Genomic_DNA"/>
</dbReference>
<keyword evidence="2" id="KW-1185">Reference proteome</keyword>
<gene>
    <name evidence="1" type="ORF">HEB94_006899</name>
</gene>